<dbReference type="Pfam" id="PF13935">
    <property type="entry name" value="Ead_Ea22"/>
    <property type="match status" value="1"/>
</dbReference>
<keyword evidence="2" id="KW-1185">Reference proteome</keyword>
<gene>
    <name evidence="1" type="ORF">GCT13_45755</name>
</gene>
<organism evidence="1 2">
    <name type="scientific">Paraburkholderia franconis</name>
    <dbReference type="NCBI Taxonomy" id="2654983"/>
    <lineage>
        <taxon>Bacteria</taxon>
        <taxon>Pseudomonadati</taxon>
        <taxon>Pseudomonadota</taxon>
        <taxon>Betaproteobacteria</taxon>
        <taxon>Burkholderiales</taxon>
        <taxon>Burkholderiaceae</taxon>
        <taxon>Paraburkholderia</taxon>
    </lineage>
</organism>
<evidence type="ECO:0000313" key="2">
    <source>
        <dbReference type="Proteomes" id="UP000484381"/>
    </source>
</evidence>
<evidence type="ECO:0008006" key="3">
    <source>
        <dbReference type="Google" id="ProtNLM"/>
    </source>
</evidence>
<sequence length="122" mass="13226">MNIDANKLREIAERATPGRWKWWTSNSAKRLTAGRGPDGSVLHATMVRRDYAEVAFGAAAVDPISAVVPTTVLALLDQVEKLHRENAQLSALVNIPELHDFAKAVALATSCLKCCGFRVTAI</sequence>
<dbReference type="EMBL" id="WHNP01000140">
    <property type="protein sequence ID" value="MPW23803.1"/>
    <property type="molecule type" value="Genomic_DNA"/>
</dbReference>
<proteinExistence type="predicted"/>
<dbReference type="Proteomes" id="UP000484381">
    <property type="component" value="Unassembled WGS sequence"/>
</dbReference>
<dbReference type="InterPro" id="IPR025153">
    <property type="entry name" value="Ead_Ea22"/>
</dbReference>
<name>A0A7X1TLS2_9BURK</name>
<dbReference type="RefSeq" id="WP_152768226.1">
    <property type="nucleotide sequence ID" value="NZ_WHNP01000140.1"/>
</dbReference>
<accession>A0A7X1TLS2</accession>
<evidence type="ECO:0000313" key="1">
    <source>
        <dbReference type="EMBL" id="MPW23803.1"/>
    </source>
</evidence>
<reference evidence="1 2" key="1">
    <citation type="submission" date="2019-10" db="EMBL/GenBank/DDBJ databases">
        <title>Paraburkholderia sp. isolated from nodules of Mimosa pudica from Brazilian Atlantic Forest soils.</title>
        <authorList>
            <person name="Paulitsch F."/>
            <person name="Hungria M."/>
            <person name="Dall'Agnol R."/>
        </authorList>
    </citation>
    <scope>NUCLEOTIDE SEQUENCE [LARGE SCALE GENOMIC DNA]</scope>
    <source>
        <strain evidence="1 2">CNPSo 3157</strain>
    </source>
</reference>
<dbReference type="AlphaFoldDB" id="A0A7X1TLS2"/>
<comment type="caution">
    <text evidence="1">The sequence shown here is derived from an EMBL/GenBank/DDBJ whole genome shotgun (WGS) entry which is preliminary data.</text>
</comment>
<protein>
    <recommendedName>
        <fullName evidence="3">Ead/Ea22-like family protein</fullName>
    </recommendedName>
</protein>